<evidence type="ECO:0000313" key="3">
    <source>
        <dbReference type="Proteomes" id="UP000436284"/>
    </source>
</evidence>
<name>A0A6N8U4D6_9STAP</name>
<keyword evidence="2" id="KW-0378">Hydrolase</keyword>
<comment type="caution">
    <text evidence="2">The sequence shown here is derived from an EMBL/GenBank/DDBJ whole genome shotgun (WGS) entry which is preliminary data.</text>
</comment>
<dbReference type="SUPFAM" id="SSF52540">
    <property type="entry name" value="P-loop containing nucleoside triphosphate hydrolases"/>
    <property type="match status" value="1"/>
</dbReference>
<accession>A0A6N8U4D6</accession>
<protein>
    <submittedName>
        <fullName evidence="2">DNA helicase</fullName>
    </submittedName>
</protein>
<dbReference type="GO" id="GO:0036297">
    <property type="term" value="P:interstrand cross-link repair"/>
    <property type="evidence" value="ECO:0007669"/>
    <property type="project" value="TreeGrafter"/>
</dbReference>
<sequence>MVKMERQEEIRKDIINYTKSLLLGPGSEKGVHLVEEEIISESPSQRYLTGVLYTSDENESSILEEDTYIDTLIDNEFKPKSLGLTFHVSDKVKNINFSLSTSYYEKINNIEIVYLRPEDILIFENGMKNFPEADTLIDYSKEKASLKFKNKNKEELEQFYEKWSKSSSWKKREDIVFLSYIKKLNNFLKNGAYKRQNCTIQKFLSLPKDNEKSICRKYLELKLNEKQKVLITLLVRKLNIVGFDAKSVTIVVQNTGTSELFQSQLSISTDEPFIASEDIKLRDLVTKDYDEMQNLLLYRDKKTYAVGHGVSVQWESKSPKKIFTEYIPEYETKPMSFEIPTLKNLEVLNALNYIYPDRKKVISKLRSFIIEYKKWIENETNKVGCLDAVLQETAMDNIDKCYFSLERMEKSINLIEKDDNALKVFNYANEAMVLQRMENANDKQTAFIEKSYLNTTLEWRPFQLAFILNSFESIINENSEYRDLLDLMSVSTGGGKTEAYLFIIAVAIFNRRLKFPTKEDGTTVIMRYTLRLLTTQQFERAASLISACDFLRSYNISELGETRISIGLWVGQNTTPNRNKEANKNISDIKFQKNNFPQSKSVFQLLKCPWCKTDNSIFSKSSTGRLKLGIKEAGPFNDYHNFECLNRDCHFTHSLPIHVVDENIYRHRPTLLFGTVDKFARVPLNADTIKLFGTDKEEIKPPELIIQDELHLISGPLGSIVGLYETAFDFILSKSGIKPKYIASTATIRNAKEQVKSLFNRDYQQFPPSGLDADDSFFVKLNEEAQGRKYIGLIGNGKSQITSEIRIVSSLMQSVFDLNLTDAERELFWTIAGYFNSIRELGKMNTLLKDDIDDYLLILRQRNFNEKRYINNSEELTSRKSSSSIRQTLDRLDIKYPNSNAVDIVNATNMLSVGIDIGRLNSMFVVGQPKLTSEYIQATSRVGRKDLGMVWTLYNSMRSRDKSHYENFHSYHQSLYKYVEPSSVTPFSIPALDKALGAVIVAMMRNMRPNMESPTSITEYDLQVIERFLLDRVESIDSEHRLYIEGAENKIKKLIEDWRNLILTNDKLKYYINSKQTFSNEINYLLKDHGIYDYATAEYVMNSMRDVDENAYLMIIERD</sequence>
<dbReference type="Pfam" id="PF00271">
    <property type="entry name" value="Helicase_C"/>
    <property type="match status" value="1"/>
</dbReference>
<proteinExistence type="predicted"/>
<reference evidence="2 3" key="1">
    <citation type="submission" date="2019-12" db="EMBL/GenBank/DDBJ databases">
        <title>Salinicoccus cyprini sp. nov., isolated from gastro-intestinal tract of mirror carp, Cyprinus carpio var. specularis, collected from Gobind Sagar Reservoir, Himachal Pradesh, India.</title>
        <authorList>
            <person name="Talwar C."/>
            <person name="Singh A.K."/>
            <person name="Lal R."/>
            <person name="Negi R.K."/>
        </authorList>
    </citation>
    <scope>NUCLEOTIDE SEQUENCE [LARGE SCALE GENOMIC DNA]</scope>
    <source>
        <strain evidence="2 3">J-82</strain>
    </source>
</reference>
<keyword evidence="2" id="KW-0347">Helicase</keyword>
<dbReference type="PROSITE" id="PS51194">
    <property type="entry name" value="HELICASE_CTER"/>
    <property type="match status" value="1"/>
</dbReference>
<dbReference type="AlphaFoldDB" id="A0A6N8U4D6"/>
<dbReference type="GO" id="GO:0006289">
    <property type="term" value="P:nucleotide-excision repair"/>
    <property type="evidence" value="ECO:0007669"/>
    <property type="project" value="TreeGrafter"/>
</dbReference>
<dbReference type="Gene3D" id="3.40.50.300">
    <property type="entry name" value="P-loop containing nucleotide triphosphate hydrolases"/>
    <property type="match status" value="2"/>
</dbReference>
<dbReference type="RefSeq" id="WP_160655687.1">
    <property type="nucleotide sequence ID" value="NZ_JBHRWU010000001.1"/>
</dbReference>
<dbReference type="PANTHER" id="PTHR47957:SF3">
    <property type="entry name" value="ATP-DEPENDENT HELICASE HRQ1"/>
    <property type="match status" value="1"/>
</dbReference>
<feature type="domain" description="Helicase C-terminal" evidence="1">
    <location>
        <begin position="822"/>
        <end position="993"/>
    </location>
</feature>
<keyword evidence="2" id="KW-0547">Nucleotide-binding</keyword>
<dbReference type="Proteomes" id="UP000436284">
    <property type="component" value="Unassembled WGS sequence"/>
</dbReference>
<dbReference type="InterPro" id="IPR001650">
    <property type="entry name" value="Helicase_C-like"/>
</dbReference>
<gene>
    <name evidence="2" type="ORF">GQ671_08635</name>
</gene>
<evidence type="ECO:0000259" key="1">
    <source>
        <dbReference type="PROSITE" id="PS51194"/>
    </source>
</evidence>
<organism evidence="2 3">
    <name type="scientific">Salinicoccus hispanicus</name>
    <dbReference type="NCBI Taxonomy" id="157225"/>
    <lineage>
        <taxon>Bacteria</taxon>
        <taxon>Bacillati</taxon>
        <taxon>Bacillota</taxon>
        <taxon>Bacilli</taxon>
        <taxon>Bacillales</taxon>
        <taxon>Staphylococcaceae</taxon>
        <taxon>Salinicoccus</taxon>
    </lineage>
</organism>
<dbReference type="InterPro" id="IPR027417">
    <property type="entry name" value="P-loop_NTPase"/>
</dbReference>
<dbReference type="GO" id="GO:0043138">
    <property type="term" value="F:3'-5' DNA helicase activity"/>
    <property type="evidence" value="ECO:0007669"/>
    <property type="project" value="TreeGrafter"/>
</dbReference>
<dbReference type="PANTHER" id="PTHR47957">
    <property type="entry name" value="ATP-DEPENDENT HELICASE HRQ1"/>
    <property type="match status" value="1"/>
</dbReference>
<keyword evidence="3" id="KW-1185">Reference proteome</keyword>
<evidence type="ECO:0000313" key="2">
    <source>
        <dbReference type="EMBL" id="MXQ51335.1"/>
    </source>
</evidence>
<dbReference type="OrthoDB" id="713315at2"/>
<dbReference type="CDD" id="cd18785">
    <property type="entry name" value="SF2_C"/>
    <property type="match status" value="1"/>
</dbReference>
<dbReference type="EMBL" id="WUUK01000003">
    <property type="protein sequence ID" value="MXQ51335.1"/>
    <property type="molecule type" value="Genomic_DNA"/>
</dbReference>
<keyword evidence="2" id="KW-0067">ATP-binding</keyword>